<dbReference type="EMBL" id="FNZR01000010">
    <property type="protein sequence ID" value="SEL79038.1"/>
    <property type="molecule type" value="Genomic_DNA"/>
</dbReference>
<dbReference type="PROSITE" id="PS51296">
    <property type="entry name" value="RIESKE"/>
    <property type="match status" value="1"/>
</dbReference>
<feature type="region of interest" description="Disordered" evidence="6">
    <location>
        <begin position="1"/>
        <end position="20"/>
    </location>
</feature>
<feature type="compositionally biased region" description="Polar residues" evidence="6">
    <location>
        <begin position="1"/>
        <end position="13"/>
    </location>
</feature>
<dbReference type="PANTHER" id="PTHR13847:SF281">
    <property type="entry name" value="FAD DEPENDENT OXIDOREDUCTASE DOMAIN-CONTAINING PROTEIN"/>
    <property type="match status" value="1"/>
</dbReference>
<dbReference type="STRING" id="332977.SAMN05421740_11051"/>
<keyword evidence="9" id="KW-1185">Reference proteome</keyword>
<keyword evidence="4" id="KW-0411">Iron-sulfur</keyword>
<dbReference type="InterPro" id="IPR005805">
    <property type="entry name" value="Rieske_Fe-S_prot_C"/>
</dbReference>
<dbReference type="GO" id="GO:0016020">
    <property type="term" value="C:membrane"/>
    <property type="evidence" value="ECO:0007669"/>
    <property type="project" value="InterPro"/>
</dbReference>
<sequence length="520" mass="56877">MKISSADTSTMNSLKRDGVLSSPWQSSATAWAQRTGRENTAADRTWDVLIAGGGITGLTTALLLQEAGLACIIAEARHVGFGTTGGTTSHINTMLDTPYHTIENNFGTSGAKLVANAARMARDLIARNVSAYQIGCDFAYKDGVLFAQTEKEAGELEKIYQASLRAGVEVERTTSIPLPLDFVQAIQYRKQAQMHPIDYLHALADAFVKKGGVIIENARVEDAVRENDIHQVQTSGGLIRAQRLVYATHIPPGMNMLHLRCAPYRSYVLGAQLVDGDYPSELAYDMQDPYHYFRSHLLDGKPYLIFGGADHKTGHGDPRMAFQELEIYIRKHFQVASIDYRWSAQYFEPSDGLPYIGKLPGDEETYVATGFSGNGILFGSFSGLLLTDLILGKESPYEKLFSPSRIKPIAGFANFVKENADVAYRFVADRIAVERLDALVALAPETGAVVKYEDKQIAVYKSATGAVKALSPVCTHAGCIVVWNDAEKSWDCPCHGGRYDTNGQVLTGPPRKDLEVIPLA</sequence>
<dbReference type="InterPro" id="IPR036188">
    <property type="entry name" value="FAD/NAD-bd_sf"/>
</dbReference>
<evidence type="ECO:0000256" key="6">
    <source>
        <dbReference type="SAM" id="MobiDB-lite"/>
    </source>
</evidence>
<dbReference type="Pfam" id="PF01266">
    <property type="entry name" value="DAO"/>
    <property type="match status" value="1"/>
</dbReference>
<dbReference type="OrthoDB" id="9767869at2"/>
<keyword evidence="1" id="KW-0001">2Fe-2S</keyword>
<dbReference type="InterPro" id="IPR006076">
    <property type="entry name" value="FAD-dep_OxRdtase"/>
</dbReference>
<keyword evidence="3" id="KW-0408">Iron</keyword>
<dbReference type="InterPro" id="IPR036922">
    <property type="entry name" value="Rieske_2Fe-2S_sf"/>
</dbReference>
<feature type="domain" description="Rieske" evidence="7">
    <location>
        <begin position="434"/>
        <end position="520"/>
    </location>
</feature>
<evidence type="ECO:0000313" key="8">
    <source>
        <dbReference type="EMBL" id="SEL79038.1"/>
    </source>
</evidence>
<dbReference type="PRINTS" id="PR00162">
    <property type="entry name" value="RIESKE"/>
</dbReference>
<dbReference type="Gene3D" id="3.30.9.10">
    <property type="entry name" value="D-Amino Acid Oxidase, subunit A, domain 2"/>
    <property type="match status" value="1"/>
</dbReference>
<dbReference type="InterPro" id="IPR017941">
    <property type="entry name" value="Rieske_2Fe-2S"/>
</dbReference>
<dbReference type="SUPFAM" id="SSF51905">
    <property type="entry name" value="FAD/NAD(P)-binding domain"/>
    <property type="match status" value="1"/>
</dbReference>
<dbReference type="GO" id="GO:0046872">
    <property type="term" value="F:metal ion binding"/>
    <property type="evidence" value="ECO:0007669"/>
    <property type="project" value="UniProtKB-KW"/>
</dbReference>
<dbReference type="Proteomes" id="UP000198916">
    <property type="component" value="Unassembled WGS sequence"/>
</dbReference>
<keyword evidence="5" id="KW-1015">Disulfide bond</keyword>
<evidence type="ECO:0000313" key="9">
    <source>
        <dbReference type="Proteomes" id="UP000198916"/>
    </source>
</evidence>
<keyword evidence="2" id="KW-0479">Metal-binding</keyword>
<accession>A0A1H7T2T4</accession>
<dbReference type="Gene3D" id="2.102.10.10">
    <property type="entry name" value="Rieske [2Fe-2S] iron-sulphur domain"/>
    <property type="match status" value="1"/>
</dbReference>
<dbReference type="Gene3D" id="3.50.50.60">
    <property type="entry name" value="FAD/NAD(P)-binding domain"/>
    <property type="match status" value="1"/>
</dbReference>
<evidence type="ECO:0000259" key="7">
    <source>
        <dbReference type="PROSITE" id="PS51296"/>
    </source>
</evidence>
<reference evidence="9" key="1">
    <citation type="submission" date="2016-10" db="EMBL/GenBank/DDBJ databases">
        <authorList>
            <person name="Varghese N."/>
            <person name="Submissions S."/>
        </authorList>
    </citation>
    <scope>NUCLEOTIDE SEQUENCE [LARGE SCALE GENOMIC DNA]</scope>
    <source>
        <strain evidence="9">Jip14</strain>
    </source>
</reference>
<dbReference type="PANTHER" id="PTHR13847">
    <property type="entry name" value="SARCOSINE DEHYDROGENASE-RELATED"/>
    <property type="match status" value="1"/>
</dbReference>
<name>A0A1H7T2T4_9SPHI</name>
<gene>
    <name evidence="8" type="ORF">SAMN05421740_11051</name>
</gene>
<evidence type="ECO:0000256" key="4">
    <source>
        <dbReference type="ARBA" id="ARBA00023014"/>
    </source>
</evidence>
<dbReference type="AlphaFoldDB" id="A0A1H7T2T4"/>
<dbReference type="GO" id="GO:0005737">
    <property type="term" value="C:cytoplasm"/>
    <property type="evidence" value="ECO:0007669"/>
    <property type="project" value="TreeGrafter"/>
</dbReference>
<dbReference type="Pfam" id="PF00355">
    <property type="entry name" value="Rieske"/>
    <property type="match status" value="1"/>
</dbReference>
<dbReference type="RefSeq" id="WP_090608263.1">
    <property type="nucleotide sequence ID" value="NZ_FNZR01000010.1"/>
</dbReference>
<organism evidence="8 9">
    <name type="scientific">Parapedobacter koreensis</name>
    <dbReference type="NCBI Taxonomy" id="332977"/>
    <lineage>
        <taxon>Bacteria</taxon>
        <taxon>Pseudomonadati</taxon>
        <taxon>Bacteroidota</taxon>
        <taxon>Sphingobacteriia</taxon>
        <taxon>Sphingobacteriales</taxon>
        <taxon>Sphingobacteriaceae</taxon>
        <taxon>Parapedobacter</taxon>
    </lineage>
</organism>
<evidence type="ECO:0000256" key="1">
    <source>
        <dbReference type="ARBA" id="ARBA00022714"/>
    </source>
</evidence>
<dbReference type="GO" id="GO:0051537">
    <property type="term" value="F:2 iron, 2 sulfur cluster binding"/>
    <property type="evidence" value="ECO:0007669"/>
    <property type="project" value="UniProtKB-KW"/>
</dbReference>
<evidence type="ECO:0000256" key="5">
    <source>
        <dbReference type="ARBA" id="ARBA00023157"/>
    </source>
</evidence>
<evidence type="ECO:0000256" key="3">
    <source>
        <dbReference type="ARBA" id="ARBA00023004"/>
    </source>
</evidence>
<protein>
    <recommendedName>
        <fullName evidence="7">Rieske domain-containing protein</fullName>
    </recommendedName>
</protein>
<dbReference type="SUPFAM" id="SSF50022">
    <property type="entry name" value="ISP domain"/>
    <property type="match status" value="1"/>
</dbReference>
<evidence type="ECO:0000256" key="2">
    <source>
        <dbReference type="ARBA" id="ARBA00022723"/>
    </source>
</evidence>
<proteinExistence type="predicted"/>